<evidence type="ECO:0000313" key="2">
    <source>
        <dbReference type="EMBL" id="OGM59651.1"/>
    </source>
</evidence>
<accession>A0A1F8B6I8</accession>
<dbReference type="Proteomes" id="UP000176404">
    <property type="component" value="Unassembled WGS sequence"/>
</dbReference>
<evidence type="ECO:0000313" key="3">
    <source>
        <dbReference type="Proteomes" id="UP000176404"/>
    </source>
</evidence>
<dbReference type="EMBL" id="MGHD01000017">
    <property type="protein sequence ID" value="OGM59651.1"/>
    <property type="molecule type" value="Genomic_DNA"/>
</dbReference>
<comment type="caution">
    <text evidence="2">The sequence shown here is derived from an EMBL/GenBank/DDBJ whole genome shotgun (WGS) entry which is preliminary data.</text>
</comment>
<feature type="transmembrane region" description="Helical" evidence="1">
    <location>
        <begin position="12"/>
        <end position="31"/>
    </location>
</feature>
<dbReference type="STRING" id="1802517.A2892_03950"/>
<sequence>MLKIDWVRIDKFYLILAFVLSLLSVLLIFSFRGVFSAFLSAYEIDQKNLETDLKLEKEKLDKAHEWVLQQEKIFLKIR</sequence>
<protein>
    <submittedName>
        <fullName evidence="2">Uncharacterized protein</fullName>
    </submittedName>
</protein>
<name>A0A1F8B6I8_9BACT</name>
<keyword evidence="1" id="KW-1133">Transmembrane helix</keyword>
<proteinExistence type="predicted"/>
<organism evidence="2 3">
    <name type="scientific">Candidatus Woesebacteria bacterium RIFCSPLOWO2_01_FULL_39_10b</name>
    <dbReference type="NCBI Taxonomy" id="1802517"/>
    <lineage>
        <taxon>Bacteria</taxon>
        <taxon>Candidatus Woeseibacteriota</taxon>
    </lineage>
</organism>
<gene>
    <name evidence="2" type="ORF">A2892_03950</name>
</gene>
<evidence type="ECO:0000256" key="1">
    <source>
        <dbReference type="SAM" id="Phobius"/>
    </source>
</evidence>
<dbReference type="AlphaFoldDB" id="A0A1F8B6I8"/>
<reference evidence="2 3" key="1">
    <citation type="journal article" date="2016" name="Nat. Commun.">
        <title>Thousands of microbial genomes shed light on interconnected biogeochemical processes in an aquifer system.</title>
        <authorList>
            <person name="Anantharaman K."/>
            <person name="Brown C.T."/>
            <person name="Hug L.A."/>
            <person name="Sharon I."/>
            <person name="Castelle C.J."/>
            <person name="Probst A.J."/>
            <person name="Thomas B.C."/>
            <person name="Singh A."/>
            <person name="Wilkins M.J."/>
            <person name="Karaoz U."/>
            <person name="Brodie E.L."/>
            <person name="Williams K.H."/>
            <person name="Hubbard S.S."/>
            <person name="Banfield J.F."/>
        </authorList>
    </citation>
    <scope>NUCLEOTIDE SEQUENCE [LARGE SCALE GENOMIC DNA]</scope>
</reference>
<keyword evidence="1" id="KW-0812">Transmembrane</keyword>
<keyword evidence="1" id="KW-0472">Membrane</keyword>